<dbReference type="RefSeq" id="WP_227259858.1">
    <property type="nucleotide sequence ID" value="NZ_BAAADU010000002.1"/>
</dbReference>
<keyword evidence="1" id="KW-0812">Transmembrane</keyword>
<dbReference type="AlphaFoldDB" id="A0AAV3T295"/>
<evidence type="ECO:0000313" key="3">
    <source>
        <dbReference type="Proteomes" id="UP001500194"/>
    </source>
</evidence>
<sequence>MSEYVPGTCNIGERERRRRYRVAYAAFALAAAYVLVVAVTSVPAALVVGAFAPLAVGVEWYVQGRESFCVRLAWRGAFSFGGDRGTVSDADARRRDRRHAVELTALALLAAAALTAATYVAVAAA</sequence>
<accession>A0AAV3T295</accession>
<dbReference type="Proteomes" id="UP001500194">
    <property type="component" value="Unassembled WGS sequence"/>
</dbReference>
<feature type="transmembrane region" description="Helical" evidence="1">
    <location>
        <begin position="22"/>
        <end position="39"/>
    </location>
</feature>
<keyword evidence="1" id="KW-1133">Transmembrane helix</keyword>
<evidence type="ECO:0000313" key="2">
    <source>
        <dbReference type="EMBL" id="GAA0656613.1"/>
    </source>
</evidence>
<organism evidence="2 3">
    <name type="scientific">Salarchaeum japonicum</name>
    <dbReference type="NCBI Taxonomy" id="555573"/>
    <lineage>
        <taxon>Archaea</taxon>
        <taxon>Methanobacteriati</taxon>
        <taxon>Methanobacteriota</taxon>
        <taxon>Stenosarchaea group</taxon>
        <taxon>Halobacteria</taxon>
        <taxon>Halobacteriales</taxon>
        <taxon>Halobacteriaceae</taxon>
    </lineage>
</organism>
<gene>
    <name evidence="2" type="ORF">GCM10009019_20760</name>
</gene>
<dbReference type="GeneID" id="68573244"/>
<name>A0AAV3T295_9EURY</name>
<keyword evidence="1" id="KW-0472">Membrane</keyword>
<feature type="transmembrane region" description="Helical" evidence="1">
    <location>
        <begin position="45"/>
        <end position="62"/>
    </location>
</feature>
<comment type="caution">
    <text evidence="2">The sequence shown here is derived from an EMBL/GenBank/DDBJ whole genome shotgun (WGS) entry which is preliminary data.</text>
</comment>
<reference evidence="2 3" key="1">
    <citation type="journal article" date="2019" name="Int. J. Syst. Evol. Microbiol.">
        <title>The Global Catalogue of Microorganisms (GCM) 10K type strain sequencing project: providing services to taxonomists for standard genome sequencing and annotation.</title>
        <authorList>
            <consortium name="The Broad Institute Genomics Platform"/>
            <consortium name="The Broad Institute Genome Sequencing Center for Infectious Disease"/>
            <person name="Wu L."/>
            <person name="Ma J."/>
        </authorList>
    </citation>
    <scope>NUCLEOTIDE SEQUENCE [LARGE SCALE GENOMIC DNA]</scope>
    <source>
        <strain evidence="2 3">JCM 16327</strain>
    </source>
</reference>
<protein>
    <recommendedName>
        <fullName evidence="4">DUF4395 domain-containing protein</fullName>
    </recommendedName>
</protein>
<dbReference type="EMBL" id="BAAADU010000002">
    <property type="protein sequence ID" value="GAA0656613.1"/>
    <property type="molecule type" value="Genomic_DNA"/>
</dbReference>
<keyword evidence="3" id="KW-1185">Reference proteome</keyword>
<proteinExistence type="predicted"/>
<evidence type="ECO:0000256" key="1">
    <source>
        <dbReference type="SAM" id="Phobius"/>
    </source>
</evidence>
<evidence type="ECO:0008006" key="4">
    <source>
        <dbReference type="Google" id="ProtNLM"/>
    </source>
</evidence>
<feature type="transmembrane region" description="Helical" evidence="1">
    <location>
        <begin position="103"/>
        <end position="124"/>
    </location>
</feature>